<proteinExistence type="predicted"/>
<feature type="non-terminal residue" evidence="2">
    <location>
        <position position="1"/>
    </location>
</feature>
<feature type="transmembrane region" description="Helical" evidence="1">
    <location>
        <begin position="20"/>
        <end position="39"/>
    </location>
</feature>
<evidence type="ECO:0000313" key="2">
    <source>
        <dbReference type="EMBL" id="CAF2034253.1"/>
    </source>
</evidence>
<organism evidence="2">
    <name type="scientific">Brassica napus</name>
    <name type="common">Rape</name>
    <dbReference type="NCBI Taxonomy" id="3708"/>
    <lineage>
        <taxon>Eukaryota</taxon>
        <taxon>Viridiplantae</taxon>
        <taxon>Streptophyta</taxon>
        <taxon>Embryophyta</taxon>
        <taxon>Tracheophyta</taxon>
        <taxon>Spermatophyta</taxon>
        <taxon>Magnoliopsida</taxon>
        <taxon>eudicotyledons</taxon>
        <taxon>Gunneridae</taxon>
        <taxon>Pentapetalae</taxon>
        <taxon>rosids</taxon>
        <taxon>malvids</taxon>
        <taxon>Brassicales</taxon>
        <taxon>Brassicaceae</taxon>
        <taxon>Brassiceae</taxon>
        <taxon>Brassica</taxon>
    </lineage>
</organism>
<dbReference type="AlphaFoldDB" id="A0A816NCR6"/>
<sequence>SLQWRGYSLAQAVKFEAKNGTVIVCAVTIVCGKWMIMLLSPL</sequence>
<reference evidence="2" key="1">
    <citation type="submission" date="2021-01" db="EMBL/GenBank/DDBJ databases">
        <authorList>
            <consortium name="Genoscope - CEA"/>
            <person name="William W."/>
        </authorList>
    </citation>
    <scope>NUCLEOTIDE SEQUENCE</scope>
</reference>
<accession>A0A816NCR6</accession>
<keyword evidence="1" id="KW-1133">Transmembrane helix</keyword>
<keyword evidence="1" id="KW-0812">Transmembrane</keyword>
<dbReference type="EMBL" id="HG994363">
    <property type="protein sequence ID" value="CAF2034253.1"/>
    <property type="molecule type" value="Genomic_DNA"/>
</dbReference>
<keyword evidence="1" id="KW-0472">Membrane</keyword>
<gene>
    <name evidence="2" type="ORF">DARMORV10_A09P00130.1</name>
</gene>
<dbReference type="Proteomes" id="UP001295469">
    <property type="component" value="Chromosome A09"/>
</dbReference>
<name>A0A816NCR6_BRANA</name>
<protein>
    <submittedName>
        <fullName evidence="2">(rape) hypothetical protein</fullName>
    </submittedName>
</protein>
<evidence type="ECO:0000256" key="1">
    <source>
        <dbReference type="SAM" id="Phobius"/>
    </source>
</evidence>